<dbReference type="InterPro" id="IPR028098">
    <property type="entry name" value="Glyco_trans_4-like_N"/>
</dbReference>
<proteinExistence type="predicted"/>
<gene>
    <name evidence="2" type="ORF">FOT62_25105</name>
</gene>
<dbReference type="AlphaFoldDB" id="A0A5C7BMY8"/>
<keyword evidence="2" id="KW-0808">Transferase</keyword>
<feature type="domain" description="Glycosyltransferase subfamily 4-like N-terminal" evidence="1">
    <location>
        <begin position="53"/>
        <end position="172"/>
    </location>
</feature>
<protein>
    <submittedName>
        <fullName evidence="2">Glycosyltransferase</fullName>
    </submittedName>
</protein>
<evidence type="ECO:0000313" key="3">
    <source>
        <dbReference type="Proteomes" id="UP000321126"/>
    </source>
</evidence>
<evidence type="ECO:0000313" key="2">
    <source>
        <dbReference type="EMBL" id="TXE23762.1"/>
    </source>
</evidence>
<feature type="non-terminal residue" evidence="2">
    <location>
        <position position="189"/>
    </location>
</feature>
<dbReference type="SUPFAM" id="SSF53756">
    <property type="entry name" value="UDP-Glycosyltransferase/glycogen phosphorylase"/>
    <property type="match status" value="1"/>
</dbReference>
<reference evidence="2 3" key="1">
    <citation type="submission" date="2019-07" db="EMBL/GenBank/DDBJ databases">
        <title>Serratia strains were isolated from fresh produce.</title>
        <authorList>
            <person name="Cho G.-S."/>
            <person name="Stein M."/>
            <person name="Lee W."/>
            <person name="Suh S.H."/>
            <person name="Franz C.M.A.P."/>
        </authorList>
    </citation>
    <scope>NUCLEOTIDE SEQUENCE [LARGE SCALE GENOMIC DNA]</scope>
    <source>
        <strain evidence="2 3">S16</strain>
    </source>
</reference>
<dbReference type="Proteomes" id="UP000321126">
    <property type="component" value="Unassembled WGS sequence"/>
</dbReference>
<evidence type="ECO:0000259" key="1">
    <source>
        <dbReference type="Pfam" id="PF13439"/>
    </source>
</evidence>
<organism evidence="2 3">
    <name type="scientific">Serratia marcescens</name>
    <dbReference type="NCBI Taxonomy" id="615"/>
    <lineage>
        <taxon>Bacteria</taxon>
        <taxon>Pseudomonadati</taxon>
        <taxon>Pseudomonadota</taxon>
        <taxon>Gammaproteobacteria</taxon>
        <taxon>Enterobacterales</taxon>
        <taxon>Yersiniaceae</taxon>
        <taxon>Serratia</taxon>
    </lineage>
</organism>
<dbReference type="RefSeq" id="WP_147882835.1">
    <property type="nucleotide sequence ID" value="NZ_VOUQ01000048.1"/>
</dbReference>
<accession>A0A5C7BMY8</accession>
<name>A0A5C7BMY8_SERMA</name>
<comment type="caution">
    <text evidence="2">The sequence shown here is derived from an EMBL/GenBank/DDBJ whole genome shotgun (WGS) entry which is preliminary data.</text>
</comment>
<dbReference type="GO" id="GO:0016757">
    <property type="term" value="F:glycosyltransferase activity"/>
    <property type="evidence" value="ECO:0007669"/>
    <property type="project" value="UniProtKB-ARBA"/>
</dbReference>
<dbReference type="EMBL" id="VOUQ01000048">
    <property type="protein sequence ID" value="TXE23762.1"/>
    <property type="molecule type" value="Genomic_DNA"/>
</dbReference>
<dbReference type="Gene3D" id="3.40.50.2000">
    <property type="entry name" value="Glycogen Phosphorylase B"/>
    <property type="match status" value="1"/>
</dbReference>
<dbReference type="Pfam" id="PF13439">
    <property type="entry name" value="Glyco_transf_4"/>
    <property type="match status" value="1"/>
</dbReference>
<sequence length="189" mass="21685">MNILYTNFHPRGGGGHDTYIKTLINIEDNTENFNYSVACPVSSHLYQSLNNETGINLLPLDFPGKPKDIIEIIKNTIKLARFIRENSIDIIHTNGSADNRMVLYARLFSRKKFKIVHTKHNSLSCRGWLSRRRLFSTNDAIIIVSQSIYDVLGRGSKNNAKFHLVRNGIDTNKWVPPKNNPEYEKIILM</sequence>